<dbReference type="PANTHER" id="PTHR35787:SF1">
    <property type="entry name" value="GLYCEROL UPTAKE OPERON ANTITERMINATOR REGULATORY PROTEIN"/>
    <property type="match status" value="1"/>
</dbReference>
<dbReference type="InterPro" id="IPR006699">
    <property type="entry name" value="GlpP"/>
</dbReference>
<comment type="caution">
    <text evidence="1">The sequence shown here is derived from an EMBL/GenBank/DDBJ whole genome shotgun (WGS) entry which is preliminary data.</text>
</comment>
<dbReference type="Proteomes" id="UP000284751">
    <property type="component" value="Unassembled WGS sequence"/>
</dbReference>
<dbReference type="PIRSF" id="PIRSF016897">
    <property type="entry name" value="GlpP"/>
    <property type="match status" value="1"/>
</dbReference>
<dbReference type="SUPFAM" id="SSF110391">
    <property type="entry name" value="GlpP-like"/>
    <property type="match status" value="1"/>
</dbReference>
<organism evidence="1 2">
    <name type="scientific">[Clostridium] leptum</name>
    <dbReference type="NCBI Taxonomy" id="1535"/>
    <lineage>
        <taxon>Bacteria</taxon>
        <taxon>Bacillati</taxon>
        <taxon>Bacillota</taxon>
        <taxon>Clostridia</taxon>
        <taxon>Eubacteriales</taxon>
        <taxon>Oscillospiraceae</taxon>
        <taxon>Oscillospiraceae incertae sedis</taxon>
    </lineage>
</organism>
<gene>
    <name evidence="1" type="ORF">DWY99_02530</name>
</gene>
<dbReference type="Gene3D" id="3.20.20.70">
    <property type="entry name" value="Aldolase class I"/>
    <property type="match status" value="1"/>
</dbReference>
<dbReference type="PANTHER" id="PTHR35787">
    <property type="entry name" value="GLYCEROL UPTAKE OPERON ANTITERMINATOR REGULATORY PROTEIN"/>
    <property type="match status" value="1"/>
</dbReference>
<protein>
    <submittedName>
        <fullName evidence="1">Glycerol-3-phosphate responsive antiterminator</fullName>
    </submittedName>
</protein>
<dbReference type="AlphaFoldDB" id="A0A412AZR7"/>
<dbReference type="InterPro" id="IPR013785">
    <property type="entry name" value="Aldolase_TIM"/>
</dbReference>
<dbReference type="GO" id="GO:0006071">
    <property type="term" value="P:glycerol metabolic process"/>
    <property type="evidence" value="ECO:0007669"/>
    <property type="project" value="InterPro"/>
</dbReference>
<sequence length="195" mass="21235">MPDKTSLLREKLLDLFMDAPVAAAAKSFQELEQSLESDSSVVFILFGDICSIGAIVELVKQKDKVAVVHMDLIDGLAAREAGVDFIKTQTRADGIISTKASLIRYAHQLGLLTIQRYFLLDSRGMENILASRQHSSADFLEVLPGVMPKIIHQLVRECDKPIIAGGLIRDKEDVVGALSAGAVAISSTNPDVWFL</sequence>
<accession>A0A412AZR7</accession>
<dbReference type="EMBL" id="QRTC01000005">
    <property type="protein sequence ID" value="RGQ43686.1"/>
    <property type="molecule type" value="Genomic_DNA"/>
</dbReference>
<dbReference type="Pfam" id="PF04309">
    <property type="entry name" value="G3P_antiterm"/>
    <property type="match status" value="1"/>
</dbReference>
<evidence type="ECO:0000313" key="1">
    <source>
        <dbReference type="EMBL" id="RGQ43686.1"/>
    </source>
</evidence>
<name>A0A412AZR7_9FIRM</name>
<evidence type="ECO:0000313" key="2">
    <source>
        <dbReference type="Proteomes" id="UP000284751"/>
    </source>
</evidence>
<dbReference type="GO" id="GO:0006355">
    <property type="term" value="P:regulation of DNA-templated transcription"/>
    <property type="evidence" value="ECO:0007669"/>
    <property type="project" value="InterPro"/>
</dbReference>
<reference evidence="1 2" key="1">
    <citation type="submission" date="2018-08" db="EMBL/GenBank/DDBJ databases">
        <title>A genome reference for cultivated species of the human gut microbiota.</title>
        <authorList>
            <person name="Zou Y."/>
            <person name="Xue W."/>
            <person name="Luo G."/>
        </authorList>
    </citation>
    <scope>NUCLEOTIDE SEQUENCE [LARGE SCALE GENOMIC DNA]</scope>
    <source>
        <strain evidence="1 2">AF28-26</strain>
    </source>
</reference>
<proteinExistence type="predicted"/>